<protein>
    <recommendedName>
        <fullName evidence="2">Metallo-beta-lactamase domain-containing protein</fullName>
    </recommendedName>
</protein>
<proteinExistence type="predicted"/>
<organism evidence="3">
    <name type="scientific">marine metagenome</name>
    <dbReference type="NCBI Taxonomy" id="408172"/>
    <lineage>
        <taxon>unclassified sequences</taxon>
        <taxon>metagenomes</taxon>
        <taxon>ecological metagenomes</taxon>
    </lineage>
</organism>
<dbReference type="SMART" id="SM00849">
    <property type="entry name" value="Lactamase_B"/>
    <property type="match status" value="1"/>
</dbReference>
<feature type="non-terminal residue" evidence="3">
    <location>
        <position position="1"/>
    </location>
</feature>
<feature type="region of interest" description="Disordered" evidence="1">
    <location>
        <begin position="1"/>
        <end position="30"/>
    </location>
</feature>
<name>A0A381RGD1_9ZZZZ</name>
<feature type="region of interest" description="Disordered" evidence="1">
    <location>
        <begin position="185"/>
        <end position="204"/>
    </location>
</feature>
<dbReference type="InterPro" id="IPR001279">
    <property type="entry name" value="Metallo-B-lactamas"/>
</dbReference>
<accession>A0A381RGD1</accession>
<evidence type="ECO:0000256" key="1">
    <source>
        <dbReference type="SAM" id="MobiDB-lite"/>
    </source>
</evidence>
<gene>
    <name evidence="3" type="ORF">METZ01_LOCUS42803</name>
</gene>
<dbReference type="PANTHER" id="PTHR23131">
    <property type="entry name" value="ENDORIBONUCLEASE LACTB2"/>
    <property type="match status" value="1"/>
</dbReference>
<dbReference type="Pfam" id="PF00753">
    <property type="entry name" value="Lactamase_B"/>
    <property type="match status" value="1"/>
</dbReference>
<reference evidence="3" key="1">
    <citation type="submission" date="2018-05" db="EMBL/GenBank/DDBJ databases">
        <authorList>
            <person name="Lanie J.A."/>
            <person name="Ng W.-L."/>
            <person name="Kazmierczak K.M."/>
            <person name="Andrzejewski T.M."/>
            <person name="Davidsen T.M."/>
            <person name="Wayne K.J."/>
            <person name="Tettelin H."/>
            <person name="Glass J.I."/>
            <person name="Rusch D."/>
            <person name="Podicherti R."/>
            <person name="Tsui H.-C.T."/>
            <person name="Winkler M.E."/>
        </authorList>
    </citation>
    <scope>NUCLEOTIDE SEQUENCE</scope>
</reference>
<dbReference type="SUPFAM" id="SSF56281">
    <property type="entry name" value="Metallo-hydrolase/oxidoreductase"/>
    <property type="match status" value="1"/>
</dbReference>
<dbReference type="PANTHER" id="PTHR23131:SF4">
    <property type="entry name" value="METALLO-BETA-LACTAMASE SUPERFAMILY POTEIN"/>
    <property type="match status" value="1"/>
</dbReference>
<sequence length="368" mass="40360">VTEAATQPPSAGDPGRPVRQEQEEASTEVTEVAPGLYRLQLPISMPGLGHVNCYALEDSDGLALVDPGLPSIDSWQALGERLAQIGARYEHVHTAVVTHSHPDHFGGVHRLRDDHGTRVLTHADFRSAWVDADLTDDLGTDQLDLADDEHMEQMRSLMTRPTPWGATRTPPSATELRKWAEMDATGGSRSWRVPEPSVTVDDGDEVDLGGRPWLALHTPGHTHDHLCLFDPVDGILLSGDHVLPTITPHIGGIGPLDDPLATFFRSLERMKELSGLTAVLPAHGHPFTDVSGRVDDIVGHHEERLETIREAGHDLGKGTVESFMQRLFKERSWGDMAASETYAHLEHLRILGQATRDEIAGQAVYLTR</sequence>
<dbReference type="EMBL" id="UINC01001853">
    <property type="protein sequence ID" value="SUZ89949.1"/>
    <property type="molecule type" value="Genomic_DNA"/>
</dbReference>
<dbReference type="InterPro" id="IPR050662">
    <property type="entry name" value="Sec-metab_biosynth-thioest"/>
</dbReference>
<dbReference type="AlphaFoldDB" id="A0A381RGD1"/>
<evidence type="ECO:0000313" key="3">
    <source>
        <dbReference type="EMBL" id="SUZ89949.1"/>
    </source>
</evidence>
<feature type="domain" description="Metallo-beta-lactamase" evidence="2">
    <location>
        <begin position="50"/>
        <end position="283"/>
    </location>
</feature>
<dbReference type="InterPro" id="IPR036866">
    <property type="entry name" value="RibonucZ/Hydroxyglut_hydro"/>
</dbReference>
<dbReference type="Gene3D" id="3.60.15.10">
    <property type="entry name" value="Ribonuclease Z/Hydroxyacylglutathione hydrolase-like"/>
    <property type="match status" value="1"/>
</dbReference>
<evidence type="ECO:0000259" key="2">
    <source>
        <dbReference type="SMART" id="SM00849"/>
    </source>
</evidence>